<dbReference type="EMBL" id="CWJL01000038">
    <property type="protein sequence ID" value="CRY69221.1"/>
    <property type="molecule type" value="Genomic_DNA"/>
</dbReference>
<evidence type="ECO:0000313" key="4">
    <source>
        <dbReference type="Proteomes" id="UP000045840"/>
    </source>
</evidence>
<keyword evidence="3" id="KW-1185">Reference proteome</keyword>
<reference evidence="1" key="3">
    <citation type="submission" date="2015-03" db="EMBL/GenBank/DDBJ databases">
        <authorList>
            <person name="Murphy D."/>
        </authorList>
    </citation>
    <scope>NUCLEOTIDE SEQUENCE [LARGE SCALE GENOMIC DNA]</scope>
    <source>
        <strain evidence="1">A125KOH2</strain>
    </source>
</reference>
<gene>
    <name evidence="1" type="ORF">ERS008529_03123</name>
    <name evidence="2" type="ORF">ERS137968_04367</name>
</gene>
<evidence type="ECO:0000313" key="1">
    <source>
        <dbReference type="EMBL" id="CNI11872.1"/>
    </source>
</evidence>
<reference evidence="4" key="1">
    <citation type="submission" date="2015-03" db="EMBL/GenBank/DDBJ databases">
        <authorList>
            <consortium name="Pathogen Informatics"/>
        </authorList>
    </citation>
    <scope>NUCLEOTIDE SEQUENCE [LARGE SCALE GENOMIC DNA]</scope>
    <source>
        <strain evidence="4">A125KOH2</strain>
    </source>
</reference>
<dbReference type="STRING" id="1288385.ERS137968_04367"/>
<dbReference type="Proteomes" id="UP000044625">
    <property type="component" value="Unassembled WGS sequence"/>
</dbReference>
<dbReference type="Proteomes" id="UP000045840">
    <property type="component" value="Unassembled WGS sequence"/>
</dbReference>
<evidence type="ECO:0000313" key="2">
    <source>
        <dbReference type="EMBL" id="CRY69221.1"/>
    </source>
</evidence>
<protein>
    <submittedName>
        <fullName evidence="1">Uncharacterized protein</fullName>
    </submittedName>
</protein>
<proteinExistence type="predicted"/>
<dbReference type="EMBL" id="CQAZ01000029">
    <property type="protein sequence ID" value="CNI11872.1"/>
    <property type="molecule type" value="Genomic_DNA"/>
</dbReference>
<name>A0A0T9QHP2_9GAMM</name>
<dbReference type="RefSeq" id="WP_049614063.1">
    <property type="nucleotide sequence ID" value="NZ_CAWMMU010000038.1"/>
</dbReference>
<organism evidence="1 4">
    <name type="scientific">Yersinia pekkanenii</name>
    <dbReference type="NCBI Taxonomy" id="1288385"/>
    <lineage>
        <taxon>Bacteria</taxon>
        <taxon>Pseudomonadati</taxon>
        <taxon>Pseudomonadota</taxon>
        <taxon>Gammaproteobacteria</taxon>
        <taxon>Enterobacterales</taxon>
        <taxon>Yersiniaceae</taxon>
        <taxon>Yersinia</taxon>
    </lineage>
</organism>
<sequence>MKYHEVKVSGRDYITRTDDGYLVVTCDNLHQFNIGDAVVLRSESTFYSGYTDYRTGELKDEYITFCPPKNDKTGEILDIKPDFLPTKVALLLRLMPENEVREREEMEKNEQY</sequence>
<accession>A0A0T9QHP2</accession>
<reference evidence="2 3" key="2">
    <citation type="submission" date="2015-03" db="EMBL/GenBank/DDBJ databases">
        <authorList>
            <consortium name="Pathogen Informatics"/>
            <person name="Murphy D."/>
        </authorList>
    </citation>
    <scope>NUCLEOTIDE SEQUENCE [LARGE SCALE GENOMIC DNA]</scope>
    <source>
        <strain evidence="2">Type strain: CIP110230</strain>
        <strain evidence="3">type strain: CIP110230</strain>
    </source>
</reference>
<evidence type="ECO:0000313" key="3">
    <source>
        <dbReference type="Proteomes" id="UP000044625"/>
    </source>
</evidence>
<dbReference type="AlphaFoldDB" id="A0A0T9QHP2"/>